<proteinExistence type="predicted"/>
<evidence type="ECO:0000313" key="2">
    <source>
        <dbReference type="EMBL" id="MDN3494070.1"/>
    </source>
</evidence>
<protein>
    <submittedName>
        <fullName evidence="2">Gliding motility-associated C-terminal domain-containing protein</fullName>
    </submittedName>
</protein>
<keyword evidence="1" id="KW-0732">Signal</keyword>
<feature type="chain" id="PRO_5045487189" evidence="1">
    <location>
        <begin position="32"/>
        <end position="1897"/>
    </location>
</feature>
<evidence type="ECO:0000313" key="3">
    <source>
        <dbReference type="Proteomes" id="UP001231197"/>
    </source>
</evidence>
<evidence type="ECO:0000256" key="1">
    <source>
        <dbReference type="SAM" id="SignalP"/>
    </source>
</evidence>
<dbReference type="NCBIfam" id="TIGR04131">
    <property type="entry name" value="Bac_Flav_CTERM"/>
    <property type="match status" value="1"/>
</dbReference>
<dbReference type="Proteomes" id="UP001231197">
    <property type="component" value="Unassembled WGS sequence"/>
</dbReference>
<comment type="caution">
    <text evidence="2">The sequence shown here is derived from an EMBL/GenBank/DDBJ whole genome shotgun (WGS) entry which is preliminary data.</text>
</comment>
<gene>
    <name evidence="2" type="ORF">QMA06_15205</name>
</gene>
<organism evidence="2 3">
    <name type="scientific">Winogradskyella bathintestinalis</name>
    <dbReference type="NCBI Taxonomy" id="3035208"/>
    <lineage>
        <taxon>Bacteria</taxon>
        <taxon>Pseudomonadati</taxon>
        <taxon>Bacteroidota</taxon>
        <taxon>Flavobacteriia</taxon>
        <taxon>Flavobacteriales</taxon>
        <taxon>Flavobacteriaceae</taxon>
        <taxon>Winogradskyella</taxon>
    </lineage>
</organism>
<name>A0ABT7ZYI9_9FLAO</name>
<reference evidence="2 3" key="1">
    <citation type="journal article" date="2023" name="Int. J. Syst. Evol. Microbiol.">
        <title>Winogradskyella bathintestinalis sp. nov., isolated from the intestine of the deep-sea loosejaw dragonfish, Malacosteus niger.</title>
        <authorList>
            <person name="Uniacke-Lowe S."/>
            <person name="Johnson C.N."/>
            <person name="Stanton C."/>
            <person name="Hill C."/>
            <person name="Ross P."/>
        </authorList>
    </citation>
    <scope>NUCLEOTIDE SEQUENCE [LARGE SCALE GENOMIC DNA]</scope>
    <source>
        <strain evidence="2 3">APC 3343</strain>
    </source>
</reference>
<dbReference type="RefSeq" id="WP_290207766.1">
    <property type="nucleotide sequence ID" value="NZ_JASDDK010000009.1"/>
</dbReference>
<accession>A0ABT7ZYI9</accession>
<keyword evidence="3" id="KW-1185">Reference proteome</keyword>
<dbReference type="EMBL" id="JASDDK010000009">
    <property type="protein sequence ID" value="MDN3494070.1"/>
    <property type="molecule type" value="Genomic_DNA"/>
</dbReference>
<dbReference type="InterPro" id="IPR026341">
    <property type="entry name" value="T9SS_type_B"/>
</dbReference>
<feature type="signal peptide" evidence="1">
    <location>
        <begin position="1"/>
        <end position="31"/>
    </location>
</feature>
<dbReference type="Pfam" id="PF13585">
    <property type="entry name" value="CHU_C"/>
    <property type="match status" value="1"/>
</dbReference>
<sequence length="1897" mass="195216">MKAKEHSYKCYSVLVTFLLLLITCGLTSANAQCPTVIDNTQTLCDIQSVLVGDLQAIDNGGGIVWYETATSTTPLPNSASLISGEDYYADDNSGSCGARAQVTITIYGPPVGSPFQGVCLDDPTLATVASLDATGNDVQWYLSPSGGTPLNDTDILMDNTLYYADQASPDGSCRTSRLTVLVNVGATPMPTGDMIQNFCSTSGSTPTVGDLVASGNNNWYISLFSAFPLPTNTPLISGQTYYGTTLDPPCESSARFMVIAILDEGPNAGEDGTVDVCENNISTTIDLFTTLGGSPDTGGTWSPALNSGTGIYDPNIDSAGDYTYTVNSGNTCPDDSAIITVTLIPEPNAGTNGILEICSEDSALDLYLSLGGTPETGGTWSPALASGTGVFDPTIDTDGLYTYTVSGTAPCIDATATVNVSVSAFQDAGEDGTIDICDNVGTVDLFNNLGGAPDSGGVWSPALNSGTGVFDPLIDSPGIYTYSLTGNSPCPDDSATVNVTINPLPIAGTDGSLNICSSDFTPVNLFDSLGGTPESGGIWTPALNSGTGIFDPSVDTAGLYTYTLAGTPPCTDVSAEVNVIILEEPDAGINAEVNICDNDGTINLFDTLEGTPEVGGTWSPTLSSGTNIFDPLLDPVGVYTYTVTGTSPCADATANVTISVTPFQNAGLNGSITICSNTNTIDLFDSLGGTPETGGIWTPTLTSGTGIFDPSIDSAGIYTYTTSGTGPCIDDTATVEVTIDIAPDAGIDAVENICNNNGPVDLFNSLGGTPEVGGTWTPALTSGTNIFDPLIDAEGTYTYTVIGTAPCTDATATVTLTVVPFQDAGLNGTVTVCTDDGSIDLFNSLGGTPSTGGTWTPSLASGTGIFDPLVDTAGIYTYTTSGTGACIDDSATVEVFVELAPDAGLDGNLILCSLSSTADLFNSLGGTPQSGGTWSPALSSGTGVFDASLDAEGDYTYTINSALCGNSSATISVSVIDANQAGDNAALELCFNDAPINLFNNLGGTPDLGGTWSPVLNSGTGIFNPMFDAPGVYTYIVSNSTILCPDDSATVIVSIIQEPNAGNDGTLNLCDSTNTVDLFDSLAGSPETGGTWSPALFSGTGLFDPNTDPEGTYIYTQTNACGTNSASVTVSFSGTNDAGTNGTLQLCSTDVAVDLFNSLGGTPDVGGTWTPALNSGTGIFNPMVDTSGVYTYTISNAATPCPDATATVTVSILQEPDAGNDGTLNLCDSINAVDLFNGLAGTPETGGTWTPALNSGTGIFDPNTDSEGVYTYTLTNSCGTNSATVAVSLSNTNDAGTDGTLELCTAVTTVDLFDSLGGTPDVGGTWTPALNSGTGIFDPMVDVAGTYTYTVSNPDSTCPDATADVVVTFVQTPDAGNDGTLDICTDETTVDLIDGLGGTPQTGGTWSPTLTSGTGMFDPNVDVAGDYTYTLNNSCGTSSAVVTVTISLANNAGANGSIEFCSDATATDLFDSLEGTPQTGGTWSPELASGTGVFDPAVDSAGTYIYTVSSVNSNCPDAIAEVSVTISTPPNAGVDDSLLLCIDETNPVDLFDSLGGTPDTGGTWSPALTNGTGIFDPSIDLAGEYTYTVTSTECNLTASAIVTVAILELPDVTGLELSMASNFICFEFEDAEILISGANQLPDGEYSIVYQLSEANNSVNTVAISIINGSATFTIPQSLIANPGITMVTLTQLFVLGQSCSAITDNIEPFKILVQDPPTPQLINNEVEFCLEDNSTIADLSNNISNINLIEGEIVVWYNQSENGMAIDNSELLQDGAIYYGAIQTISGCESSVRLETSIAFVKCIDSIIIPDGFSPNGDAINPVFDILYLDELFPNYKLSVYNRYGNILYEGNKNSPKWDGTSKNNNSVLPVGVYFYIIEFNDGETESVQGRVYLSR</sequence>